<dbReference type="GO" id="GO:0004519">
    <property type="term" value="F:endonuclease activity"/>
    <property type="evidence" value="ECO:0007669"/>
    <property type="project" value="UniProtKB-KW"/>
</dbReference>
<evidence type="ECO:0000313" key="2">
    <source>
        <dbReference type="EMBL" id="RRR78415.1"/>
    </source>
</evidence>
<comment type="caution">
    <text evidence="2">The sequence shown here is derived from an EMBL/GenBank/DDBJ whole genome shotgun (WGS) entry which is preliminary data.</text>
</comment>
<dbReference type="PANTHER" id="PTHR35400">
    <property type="entry name" value="SLR1083 PROTEIN"/>
    <property type="match status" value="1"/>
</dbReference>
<sequence>MRGNLVPSHPLFGGGAAAPELPPEVTLQHGIAWTLADYEALPADGQRYELLDGVLRVTPAPSPDHQSANGWLAFYLIQHIQVPGKGRVFSAPIDVELGPKSIVQPDLVVLLRDSAATVTARRIVGPPDLVVEITSPSTASYDRREKRDLYAAVGVREYWLVDPGTRSVELLCLEHGSYHAEYVYTGQAIVPSRVIVGWNVTTAALFVG</sequence>
<accession>A0A426UC20</accession>
<reference evidence="2 3" key="1">
    <citation type="submission" date="2018-12" db="EMBL/GenBank/DDBJ databases">
        <title>Genome Sequence of Candidatus Viridilinea halotolerans isolated from saline sulfide-rich spring.</title>
        <authorList>
            <person name="Grouzdev D.S."/>
            <person name="Burganskaya E.I."/>
            <person name="Krutkina M.S."/>
            <person name="Sukhacheva M.V."/>
            <person name="Gorlenko V.M."/>
        </authorList>
    </citation>
    <scope>NUCLEOTIDE SEQUENCE [LARGE SCALE GENOMIC DNA]</scope>
    <source>
        <strain evidence="2">Chok-6</strain>
    </source>
</reference>
<dbReference type="Pfam" id="PF05685">
    <property type="entry name" value="Uma2"/>
    <property type="match status" value="1"/>
</dbReference>
<protein>
    <submittedName>
        <fullName evidence="2">Uma2 family endonuclease</fullName>
    </submittedName>
</protein>
<evidence type="ECO:0000313" key="3">
    <source>
        <dbReference type="Proteomes" id="UP000280307"/>
    </source>
</evidence>
<dbReference type="EMBL" id="RSAS01000015">
    <property type="protein sequence ID" value="RRR78415.1"/>
    <property type="molecule type" value="Genomic_DNA"/>
</dbReference>
<keyword evidence="2" id="KW-0540">Nuclease</keyword>
<dbReference type="InterPro" id="IPR012296">
    <property type="entry name" value="Nuclease_put_TT1808"/>
</dbReference>
<evidence type="ECO:0000259" key="1">
    <source>
        <dbReference type="Pfam" id="PF05685"/>
    </source>
</evidence>
<dbReference type="Proteomes" id="UP000280307">
    <property type="component" value="Unassembled WGS sequence"/>
</dbReference>
<proteinExistence type="predicted"/>
<dbReference type="InterPro" id="IPR008538">
    <property type="entry name" value="Uma2"/>
</dbReference>
<feature type="domain" description="Putative restriction endonuclease" evidence="1">
    <location>
        <begin position="36"/>
        <end position="201"/>
    </location>
</feature>
<dbReference type="Gene3D" id="3.90.1570.10">
    <property type="entry name" value="tt1808, chain A"/>
    <property type="match status" value="1"/>
</dbReference>
<keyword evidence="2" id="KW-0255">Endonuclease</keyword>
<dbReference type="AlphaFoldDB" id="A0A426UC20"/>
<gene>
    <name evidence="2" type="ORF">EI684_00295</name>
</gene>
<organism evidence="2 3">
    <name type="scientific">Candidatus Viridilinea halotolerans</name>
    <dbReference type="NCBI Taxonomy" id="2491704"/>
    <lineage>
        <taxon>Bacteria</taxon>
        <taxon>Bacillati</taxon>
        <taxon>Chloroflexota</taxon>
        <taxon>Chloroflexia</taxon>
        <taxon>Chloroflexales</taxon>
        <taxon>Chloroflexineae</taxon>
        <taxon>Oscillochloridaceae</taxon>
        <taxon>Candidatus Viridilinea</taxon>
    </lineage>
</organism>
<dbReference type="InterPro" id="IPR011335">
    <property type="entry name" value="Restrct_endonuc-II-like"/>
</dbReference>
<dbReference type="SUPFAM" id="SSF52980">
    <property type="entry name" value="Restriction endonuclease-like"/>
    <property type="match status" value="1"/>
</dbReference>
<dbReference type="CDD" id="cd06260">
    <property type="entry name" value="DUF820-like"/>
    <property type="match status" value="1"/>
</dbReference>
<name>A0A426UC20_9CHLR</name>
<dbReference type="PANTHER" id="PTHR35400:SF3">
    <property type="entry name" value="SLL1072 PROTEIN"/>
    <property type="match status" value="1"/>
</dbReference>
<keyword evidence="2" id="KW-0378">Hydrolase</keyword>